<proteinExistence type="predicted"/>
<keyword evidence="1" id="KW-0547">Nucleotide-binding</keyword>
<feature type="domain" description="ATP-grasp" evidence="2">
    <location>
        <begin position="92"/>
        <end position="322"/>
    </location>
</feature>
<gene>
    <name evidence="3" type="ORF">GJ688_03095</name>
</gene>
<dbReference type="AlphaFoldDB" id="A0A6I3SGK6"/>
<dbReference type="OrthoDB" id="1809801at2"/>
<dbReference type="PROSITE" id="PS50975">
    <property type="entry name" value="ATP_GRASP"/>
    <property type="match status" value="1"/>
</dbReference>
<evidence type="ECO:0000259" key="2">
    <source>
        <dbReference type="PROSITE" id="PS50975"/>
    </source>
</evidence>
<comment type="caution">
    <text evidence="3">The sequence shown here is derived from an EMBL/GenBank/DDBJ whole genome shotgun (WGS) entry which is preliminary data.</text>
</comment>
<dbReference type="RefSeq" id="WP_155475067.1">
    <property type="nucleotide sequence ID" value="NZ_WNKU01000002.1"/>
</dbReference>
<evidence type="ECO:0000256" key="1">
    <source>
        <dbReference type="PROSITE-ProRule" id="PRU00409"/>
    </source>
</evidence>
<dbReference type="EMBL" id="WNKU01000002">
    <property type="protein sequence ID" value="MTV47964.1"/>
    <property type="molecule type" value="Genomic_DNA"/>
</dbReference>
<sequence length="331" mass="38229">MDQLALLSMELDITLTVFTPLDVNWRLSKVNGYVMQKDCQWVRHRLPLPTVVYDRFFTISNYSGVAQCRRAFVRRGIPLFNPIIGKKYDMYRKLAREKGLVSYLPETILFRNEREFLVKLNKWKQVYLKPDAGSKGRGIIRLTQGKSRLTFVTEVGNKQGRWMDTLKLRGWLKQVTRGQRYIAQQGLQPAQLDDRIFDLRILVQRDSEGTWQVTGGSARVANNGITCNICTGAQAIPLDKAFEESEVKTSLEEVYDVSLQIAKALTKLYPRLGELGLDFLIDRDSRLWFLEANSRPGRIVFQRIGEHAVRRTSVRRPIEYALFLAAKRKAR</sequence>
<dbReference type="Pfam" id="PF14398">
    <property type="entry name" value="ATPgrasp_YheCD"/>
    <property type="match status" value="1"/>
</dbReference>
<protein>
    <recommendedName>
        <fullName evidence="2">ATP-grasp domain-containing protein</fullName>
    </recommendedName>
</protein>
<dbReference type="GO" id="GO:0005524">
    <property type="term" value="F:ATP binding"/>
    <property type="evidence" value="ECO:0007669"/>
    <property type="project" value="UniProtKB-UniRule"/>
</dbReference>
<keyword evidence="1" id="KW-0067">ATP-binding</keyword>
<evidence type="ECO:0000313" key="3">
    <source>
        <dbReference type="EMBL" id="MTV47964.1"/>
    </source>
</evidence>
<dbReference type="Gene3D" id="3.30.470.20">
    <property type="entry name" value="ATP-grasp fold, B domain"/>
    <property type="match status" value="1"/>
</dbReference>
<dbReference type="InterPro" id="IPR026838">
    <property type="entry name" value="YheC/D"/>
</dbReference>
<dbReference type="InterPro" id="IPR011761">
    <property type="entry name" value="ATP-grasp"/>
</dbReference>
<keyword evidence="4" id="KW-1185">Reference proteome</keyword>
<organism evidence="3 4">
    <name type="scientific">Heliobacterium mobile</name>
    <name type="common">Heliobacillus mobilis</name>
    <dbReference type="NCBI Taxonomy" id="28064"/>
    <lineage>
        <taxon>Bacteria</taxon>
        <taxon>Bacillati</taxon>
        <taxon>Bacillota</taxon>
        <taxon>Clostridia</taxon>
        <taxon>Eubacteriales</taxon>
        <taxon>Heliobacteriaceae</taxon>
        <taxon>Heliobacterium</taxon>
    </lineage>
</organism>
<reference evidence="3 4" key="1">
    <citation type="submission" date="2019-11" db="EMBL/GenBank/DDBJ databases">
        <title>Whole-genome sequence of a the green, strictly anaerobic photosynthetic bacterium Heliobacillus mobilis DSM 6151.</title>
        <authorList>
            <person name="Kyndt J.A."/>
            <person name="Meyer T.E."/>
        </authorList>
    </citation>
    <scope>NUCLEOTIDE SEQUENCE [LARGE SCALE GENOMIC DNA]</scope>
    <source>
        <strain evidence="3 4">DSM 6151</strain>
    </source>
</reference>
<name>A0A6I3SGK6_HELMO</name>
<evidence type="ECO:0000313" key="4">
    <source>
        <dbReference type="Proteomes" id="UP000430670"/>
    </source>
</evidence>
<accession>A0A6I3SGK6</accession>
<dbReference type="Proteomes" id="UP000430670">
    <property type="component" value="Unassembled WGS sequence"/>
</dbReference>
<dbReference type="GO" id="GO:0046872">
    <property type="term" value="F:metal ion binding"/>
    <property type="evidence" value="ECO:0007669"/>
    <property type="project" value="InterPro"/>
</dbReference>
<dbReference type="SUPFAM" id="SSF56059">
    <property type="entry name" value="Glutathione synthetase ATP-binding domain-like"/>
    <property type="match status" value="1"/>
</dbReference>